<evidence type="ECO:0000313" key="4">
    <source>
        <dbReference type="Proteomes" id="UP001386955"/>
    </source>
</evidence>
<feature type="transmembrane region" description="Helical" evidence="2">
    <location>
        <begin position="93"/>
        <end position="114"/>
    </location>
</feature>
<keyword evidence="2" id="KW-1133">Transmembrane helix</keyword>
<keyword evidence="2" id="KW-0472">Membrane</keyword>
<comment type="caution">
    <text evidence="3">The sequence shown here is derived from an EMBL/GenBank/DDBJ whole genome shotgun (WGS) entry which is preliminary data.</text>
</comment>
<evidence type="ECO:0000256" key="1">
    <source>
        <dbReference type="SAM" id="MobiDB-lite"/>
    </source>
</evidence>
<reference evidence="3 4" key="1">
    <citation type="submission" date="2024-01" db="EMBL/GenBank/DDBJ databases">
        <title>The genomes of 5 underutilized Papilionoideae crops provide insights into root nodulation and disease resistanc.</title>
        <authorList>
            <person name="Jiang F."/>
        </authorList>
    </citation>
    <scope>NUCLEOTIDE SEQUENCE [LARGE SCALE GENOMIC DNA]</scope>
    <source>
        <strain evidence="3">DUOXIRENSHENG_FW03</strain>
        <tissue evidence="3">Leaves</tissue>
    </source>
</reference>
<organism evidence="3 4">
    <name type="scientific">Psophocarpus tetragonolobus</name>
    <name type="common">Winged bean</name>
    <name type="synonym">Dolichos tetragonolobus</name>
    <dbReference type="NCBI Taxonomy" id="3891"/>
    <lineage>
        <taxon>Eukaryota</taxon>
        <taxon>Viridiplantae</taxon>
        <taxon>Streptophyta</taxon>
        <taxon>Embryophyta</taxon>
        <taxon>Tracheophyta</taxon>
        <taxon>Spermatophyta</taxon>
        <taxon>Magnoliopsida</taxon>
        <taxon>eudicotyledons</taxon>
        <taxon>Gunneridae</taxon>
        <taxon>Pentapetalae</taxon>
        <taxon>rosids</taxon>
        <taxon>fabids</taxon>
        <taxon>Fabales</taxon>
        <taxon>Fabaceae</taxon>
        <taxon>Papilionoideae</taxon>
        <taxon>50 kb inversion clade</taxon>
        <taxon>NPAAA clade</taxon>
        <taxon>indigoferoid/millettioid clade</taxon>
        <taxon>Phaseoleae</taxon>
        <taxon>Psophocarpus</taxon>
    </lineage>
</organism>
<dbReference type="EMBL" id="JAYMYS010000009">
    <property type="protein sequence ID" value="KAK7380726.1"/>
    <property type="molecule type" value="Genomic_DNA"/>
</dbReference>
<dbReference type="Proteomes" id="UP001386955">
    <property type="component" value="Unassembled WGS sequence"/>
</dbReference>
<feature type="compositionally biased region" description="Basic residues" evidence="1">
    <location>
        <begin position="1"/>
        <end position="21"/>
    </location>
</feature>
<proteinExistence type="predicted"/>
<name>A0AAN9NWX8_PSOTE</name>
<gene>
    <name evidence="3" type="ORF">VNO78_33242</name>
</gene>
<keyword evidence="2" id="KW-0812">Transmembrane</keyword>
<sequence length="116" mass="13374">MMKAVKKLKFWSKKKRNKKRNEHAPQSHCCCSSTQPSAPPLPSSSELDAEYNFNYGTFSPNSSYQQYVASISEPVYGIPVTTTRRERSTTHRFGCVFTFGSYFFRCLFPCFHIPQL</sequence>
<protein>
    <submittedName>
        <fullName evidence="3">Uncharacterized protein</fullName>
    </submittedName>
</protein>
<feature type="region of interest" description="Disordered" evidence="1">
    <location>
        <begin position="1"/>
        <end position="44"/>
    </location>
</feature>
<dbReference type="AlphaFoldDB" id="A0AAN9NWX8"/>
<evidence type="ECO:0000313" key="3">
    <source>
        <dbReference type="EMBL" id="KAK7380726.1"/>
    </source>
</evidence>
<keyword evidence="4" id="KW-1185">Reference proteome</keyword>
<evidence type="ECO:0000256" key="2">
    <source>
        <dbReference type="SAM" id="Phobius"/>
    </source>
</evidence>
<accession>A0AAN9NWX8</accession>